<evidence type="ECO:0000313" key="3">
    <source>
        <dbReference type="Proteomes" id="UP000323161"/>
    </source>
</evidence>
<feature type="region of interest" description="Disordered" evidence="1">
    <location>
        <begin position="146"/>
        <end position="171"/>
    </location>
</feature>
<keyword evidence="3" id="KW-1185">Reference proteome</keyword>
<name>A0A5B0VM56_9GAMM</name>
<protein>
    <submittedName>
        <fullName evidence="2">DUF3530 family protein</fullName>
    </submittedName>
</protein>
<proteinExistence type="predicted"/>
<organism evidence="2 3">
    <name type="scientific">Marinobacter salinexigens</name>
    <dbReference type="NCBI Taxonomy" id="2919747"/>
    <lineage>
        <taxon>Bacteria</taxon>
        <taxon>Pseudomonadati</taxon>
        <taxon>Pseudomonadota</taxon>
        <taxon>Gammaproteobacteria</taxon>
        <taxon>Pseudomonadales</taxon>
        <taxon>Marinobacteraceae</taxon>
        <taxon>Marinobacter</taxon>
    </lineage>
</organism>
<comment type="caution">
    <text evidence="2">The sequence shown here is derived from an EMBL/GenBank/DDBJ whole genome shotgun (WGS) entry which is preliminary data.</text>
</comment>
<dbReference type="InterPro" id="IPR022529">
    <property type="entry name" value="DUF3530"/>
</dbReference>
<dbReference type="Pfam" id="PF12048">
    <property type="entry name" value="DUF3530"/>
    <property type="match status" value="1"/>
</dbReference>
<dbReference type="Proteomes" id="UP000323161">
    <property type="component" value="Unassembled WGS sequence"/>
</dbReference>
<dbReference type="EMBL" id="VTUU01000001">
    <property type="protein sequence ID" value="KAA1175636.1"/>
    <property type="molecule type" value="Genomic_DNA"/>
</dbReference>
<reference evidence="2 3" key="1">
    <citation type="submission" date="2019-08" db="EMBL/GenBank/DDBJ databases">
        <title>Marinobacter ZYF650 sp. nov., a marine bacterium isolated from seawater of the Mariana trench.</title>
        <authorList>
            <person name="Ahmad W."/>
        </authorList>
    </citation>
    <scope>NUCLEOTIDE SEQUENCE [LARGE SCALE GENOMIC DNA]</scope>
    <source>
        <strain evidence="2 3">ZYF650</strain>
    </source>
</reference>
<evidence type="ECO:0000256" key="1">
    <source>
        <dbReference type="SAM" id="MobiDB-lite"/>
    </source>
</evidence>
<sequence>MDDFFAVKRSSPVVCSGTETGAGFNLRLFTRVLCVLALLAPVLPGAGLFALADENEPARATVYTGTGQQALAKAYPDAVRWLTLNDDRRVLGVFFPTLKEPAKGAVLLLNDAGETAVSGVNGTLAASLARRGWAVLTLGLERPGPGLQRLLERPSSASSTEDEGDSAPNDTSVMIDVAATESDEDDPVSRYKSHLRDVLGAGVGELKGMGYERVAVVGVGTACNYLLELDRNGSESVAVVWIDPAFYPAESDALVDRLMAAEGVRVLELEILTSDAASAGPGRQADLAQAGFSGYERQRVAASHPPQGLDGETIASRISAWLNPVSDAD</sequence>
<accession>A0A5B0VM56</accession>
<dbReference type="AlphaFoldDB" id="A0A5B0VM56"/>
<gene>
    <name evidence="2" type="ORF">FWJ25_00405</name>
</gene>
<evidence type="ECO:0000313" key="2">
    <source>
        <dbReference type="EMBL" id="KAA1175636.1"/>
    </source>
</evidence>